<proteinExistence type="predicted"/>
<protein>
    <submittedName>
        <fullName evidence="2">Uncharacterized protein</fullName>
    </submittedName>
</protein>
<gene>
    <name evidence="2" type="ORF">HF086_003478</name>
</gene>
<feature type="signal peptide" evidence="1">
    <location>
        <begin position="1"/>
        <end position="17"/>
    </location>
</feature>
<name>A0A922MHV0_SPOEX</name>
<feature type="chain" id="PRO_5038008340" evidence="1">
    <location>
        <begin position="18"/>
        <end position="224"/>
    </location>
</feature>
<evidence type="ECO:0000313" key="2">
    <source>
        <dbReference type="EMBL" id="KAH9636660.1"/>
    </source>
</evidence>
<dbReference type="Proteomes" id="UP000814243">
    <property type="component" value="Unassembled WGS sequence"/>
</dbReference>
<dbReference type="AlphaFoldDB" id="A0A922MHV0"/>
<evidence type="ECO:0000313" key="3">
    <source>
        <dbReference type="Proteomes" id="UP000814243"/>
    </source>
</evidence>
<evidence type="ECO:0000256" key="1">
    <source>
        <dbReference type="SAM" id="SignalP"/>
    </source>
</evidence>
<comment type="caution">
    <text evidence="2">The sequence shown here is derived from an EMBL/GenBank/DDBJ whole genome shotgun (WGS) entry which is preliminary data.</text>
</comment>
<accession>A0A922MHV0</accession>
<organism evidence="2 3">
    <name type="scientific">Spodoptera exigua</name>
    <name type="common">Beet armyworm</name>
    <name type="synonym">Noctua fulgens</name>
    <dbReference type="NCBI Taxonomy" id="7107"/>
    <lineage>
        <taxon>Eukaryota</taxon>
        <taxon>Metazoa</taxon>
        <taxon>Ecdysozoa</taxon>
        <taxon>Arthropoda</taxon>
        <taxon>Hexapoda</taxon>
        <taxon>Insecta</taxon>
        <taxon>Pterygota</taxon>
        <taxon>Neoptera</taxon>
        <taxon>Endopterygota</taxon>
        <taxon>Lepidoptera</taxon>
        <taxon>Glossata</taxon>
        <taxon>Ditrysia</taxon>
        <taxon>Noctuoidea</taxon>
        <taxon>Noctuidae</taxon>
        <taxon>Amphipyrinae</taxon>
        <taxon>Spodoptera</taxon>
    </lineage>
</organism>
<keyword evidence="1" id="KW-0732">Signal</keyword>
<reference evidence="2" key="1">
    <citation type="journal article" date="2021" name="G3 (Bethesda)">
        <title>Genome and transcriptome analysis of the beet armyworm Spodoptera exigua reveals targets for pest control. .</title>
        <authorList>
            <person name="Simon S."/>
            <person name="Breeschoten T."/>
            <person name="Jansen H.J."/>
            <person name="Dirks R.P."/>
            <person name="Schranz M.E."/>
            <person name="Ros V.I.D."/>
        </authorList>
    </citation>
    <scope>NUCLEOTIDE SEQUENCE</scope>
    <source>
        <strain evidence="2">TB_SE_WUR_2020</strain>
    </source>
</reference>
<sequence>MYWFISLWLCHIISIRAFILQDTYNVLLKDDKDYEVDLIITDNDYEMIDEKHIKDYKLDKEKYKFEELDKMAERENLKVSKLRAKIVKQPYEANLHTISVKGNNNKTKLTTSMEPRLITKTSKRQIEPENDEDYDYDELVNEYNEEAINESRSSNAYHISKAGWCCCCLCCKFFKPRQTIEEAKRYVVSYPPGILKTKSGEILYEPTDREKECYEEFQHFIKIL</sequence>
<dbReference type="EMBL" id="JACEFF010000488">
    <property type="protein sequence ID" value="KAH9636660.1"/>
    <property type="molecule type" value="Genomic_DNA"/>
</dbReference>